<evidence type="ECO:0000313" key="2">
    <source>
        <dbReference type="EMBL" id="MEJ2866783.1"/>
    </source>
</evidence>
<dbReference type="InterPro" id="IPR041129">
    <property type="entry name" value="CdiI_2"/>
</dbReference>
<proteinExistence type="predicted"/>
<feature type="domain" description="CdiI immunity protein" evidence="1">
    <location>
        <begin position="8"/>
        <end position="95"/>
    </location>
</feature>
<dbReference type="Pfam" id="PF18593">
    <property type="entry name" value="CdiI_2"/>
    <property type="match status" value="1"/>
</dbReference>
<reference evidence="2 3" key="1">
    <citation type="submission" date="2024-03" db="EMBL/GenBank/DDBJ databases">
        <title>Actinomycetospora sp. OC33-EN08, a novel actinomycete isolated from wild orchid (Aerides multiflora).</title>
        <authorList>
            <person name="Suriyachadkun C."/>
        </authorList>
    </citation>
    <scope>NUCLEOTIDE SEQUENCE [LARGE SCALE GENOMIC DNA]</scope>
    <source>
        <strain evidence="2 3">OC33-EN08</strain>
    </source>
</reference>
<name>A0ABU8MK11_9PSEU</name>
<gene>
    <name evidence="2" type="ORF">WCD74_03345</name>
</gene>
<comment type="caution">
    <text evidence="2">The sequence shown here is derived from an EMBL/GenBank/DDBJ whole genome shotgun (WGS) entry which is preliminary data.</text>
</comment>
<organism evidence="2 3">
    <name type="scientific">Actinomycetospora aurantiaca</name>
    <dbReference type="NCBI Taxonomy" id="3129233"/>
    <lineage>
        <taxon>Bacteria</taxon>
        <taxon>Bacillati</taxon>
        <taxon>Actinomycetota</taxon>
        <taxon>Actinomycetes</taxon>
        <taxon>Pseudonocardiales</taxon>
        <taxon>Pseudonocardiaceae</taxon>
        <taxon>Actinomycetospora</taxon>
    </lineage>
</organism>
<keyword evidence="3" id="KW-1185">Reference proteome</keyword>
<evidence type="ECO:0000259" key="1">
    <source>
        <dbReference type="Pfam" id="PF18593"/>
    </source>
</evidence>
<dbReference type="Proteomes" id="UP001385809">
    <property type="component" value="Unassembled WGS sequence"/>
</dbReference>
<sequence length="103" mass="11617">MTNTEPAYETLSNFFGCYLNQNCPDDYGSATAAIEAYKREFPPKSLVATSEDASALVHLHLEEDELRVKLLGLGLEYTPWTDGWTARRWLVWLANDLVPTSYG</sequence>
<evidence type="ECO:0000313" key="3">
    <source>
        <dbReference type="Proteomes" id="UP001385809"/>
    </source>
</evidence>
<protein>
    <submittedName>
        <fullName evidence="2">Contact-dependent growth inhibition system immunity protein</fullName>
    </submittedName>
</protein>
<dbReference type="RefSeq" id="WP_337693396.1">
    <property type="nucleotide sequence ID" value="NZ_JBBEGN010000001.1"/>
</dbReference>
<accession>A0ABU8MK11</accession>
<dbReference type="EMBL" id="JBBEGN010000001">
    <property type="protein sequence ID" value="MEJ2866783.1"/>
    <property type="molecule type" value="Genomic_DNA"/>
</dbReference>